<evidence type="ECO:0000256" key="1">
    <source>
        <dbReference type="ARBA" id="ARBA00008876"/>
    </source>
</evidence>
<dbReference type="AlphaFoldDB" id="A0A9D8KG87"/>
<gene>
    <name evidence="8" type="ORF">JW984_13345</name>
</gene>
<dbReference type="GO" id="GO:0046872">
    <property type="term" value="F:metal ion binding"/>
    <property type="evidence" value="ECO:0007669"/>
    <property type="project" value="UniProtKB-KW"/>
</dbReference>
<proteinExistence type="inferred from homology"/>
<reference evidence="8" key="2">
    <citation type="submission" date="2021-01" db="EMBL/GenBank/DDBJ databases">
        <authorList>
            <person name="Hahn C.R."/>
            <person name="Youssef N.H."/>
            <person name="Elshahed M."/>
        </authorList>
    </citation>
    <scope>NUCLEOTIDE SEQUENCE</scope>
    <source>
        <strain evidence="8">Zod_Metabat.24</strain>
    </source>
</reference>
<accession>A0A9D8KG87</accession>
<keyword evidence="5" id="KW-0411">Iron-sulfur</keyword>
<dbReference type="PANTHER" id="PTHR30389">
    <property type="entry name" value="FUMARATE HYDRATASE-RELATED"/>
    <property type="match status" value="1"/>
</dbReference>
<dbReference type="NCBIfam" id="NF004885">
    <property type="entry name" value="PRK06246.1"/>
    <property type="match status" value="1"/>
</dbReference>
<organism evidence="8 9">
    <name type="scientific">Candidatus Zymogenus saltonus</name>
    <dbReference type="NCBI Taxonomy" id="2844893"/>
    <lineage>
        <taxon>Bacteria</taxon>
        <taxon>Deltaproteobacteria</taxon>
        <taxon>Candidatus Zymogenia</taxon>
        <taxon>Candidatus Zymogeniales</taxon>
        <taxon>Candidatus Zymogenaceae</taxon>
        <taxon>Candidatus Zymogenus</taxon>
    </lineage>
</organism>
<dbReference type="GO" id="GO:0051539">
    <property type="term" value="F:4 iron, 4 sulfur cluster binding"/>
    <property type="evidence" value="ECO:0007669"/>
    <property type="project" value="UniProtKB-KW"/>
</dbReference>
<reference evidence="8" key="1">
    <citation type="journal article" date="2021" name="Environ. Microbiol.">
        <title>Genomic characterization of three novel Desulfobacterota classes expand the metabolic and phylogenetic diversity of the phylum.</title>
        <authorList>
            <person name="Murphy C.L."/>
            <person name="Biggerstaff J."/>
            <person name="Eichhorn A."/>
            <person name="Ewing E."/>
            <person name="Shahan R."/>
            <person name="Soriano D."/>
            <person name="Stewart S."/>
            <person name="VanMol K."/>
            <person name="Walker R."/>
            <person name="Walters P."/>
            <person name="Elshahed M.S."/>
            <person name="Youssef N.H."/>
        </authorList>
    </citation>
    <scope>NUCLEOTIDE SEQUENCE</scope>
    <source>
        <strain evidence="8">Zod_Metabat.24</strain>
    </source>
</reference>
<dbReference type="EMBL" id="JAFGIX010000069">
    <property type="protein sequence ID" value="MBN1574176.1"/>
    <property type="molecule type" value="Genomic_DNA"/>
</dbReference>
<evidence type="ECO:0000259" key="7">
    <source>
        <dbReference type="Pfam" id="PF05681"/>
    </source>
</evidence>
<dbReference type="NCBIfam" id="TIGR00722">
    <property type="entry name" value="ttdA_fumA_fumB"/>
    <property type="match status" value="1"/>
</dbReference>
<dbReference type="InterPro" id="IPR004646">
    <property type="entry name" value="Fe-S_hydro-lyase_TtdA-typ_cat"/>
</dbReference>
<evidence type="ECO:0000256" key="2">
    <source>
        <dbReference type="ARBA" id="ARBA00022485"/>
    </source>
</evidence>
<protein>
    <submittedName>
        <fullName evidence="8">Fumarate hydratase</fullName>
        <ecNumber evidence="8">4.2.1.2</ecNumber>
    </submittedName>
</protein>
<keyword evidence="2" id="KW-0004">4Fe-4S</keyword>
<dbReference type="PANTHER" id="PTHR30389:SF17">
    <property type="entry name" value="L(+)-TARTRATE DEHYDRATASE SUBUNIT ALPHA-RELATED"/>
    <property type="match status" value="1"/>
</dbReference>
<evidence type="ECO:0000256" key="6">
    <source>
        <dbReference type="ARBA" id="ARBA00023239"/>
    </source>
</evidence>
<evidence type="ECO:0000256" key="4">
    <source>
        <dbReference type="ARBA" id="ARBA00023004"/>
    </source>
</evidence>
<evidence type="ECO:0000256" key="5">
    <source>
        <dbReference type="ARBA" id="ARBA00023014"/>
    </source>
</evidence>
<comment type="similarity">
    <text evidence="1">Belongs to the class-I fumarase family.</text>
</comment>
<dbReference type="InterPro" id="IPR051208">
    <property type="entry name" value="Class-I_Fumarase/Tartrate_DH"/>
</dbReference>
<comment type="caution">
    <text evidence="8">The sequence shown here is derived from an EMBL/GenBank/DDBJ whole genome shotgun (WGS) entry which is preliminary data.</text>
</comment>
<sequence length="279" mass="29754">MRSLSYDTVVGAVRELVVSANRNLPEDVIRAVKKAREIEESPRGVEVLDEIIENARIAKERGLPLCQDTGTAVFFVERGEEVTVTGPGLERAIFEGVRLGYTEGNLRKSTAHPLTRENVGDNTPPTIHITIVHGDKLKLSFLAKGGGAENMSRLFMLSPSEGEEGLIGSVVETVEKGGAKACPPLIVGVGLGGTFDTAPILAKGALLREVGSANMDKKIAEMEGKILKEINKLGIGPMGYGGRVTALAVHIELRPCHIASLPVAVNLQCHSARHGEVEL</sequence>
<dbReference type="Pfam" id="PF05681">
    <property type="entry name" value="Fumerase"/>
    <property type="match status" value="1"/>
</dbReference>
<evidence type="ECO:0000313" key="8">
    <source>
        <dbReference type="EMBL" id="MBN1574176.1"/>
    </source>
</evidence>
<dbReference type="EC" id="4.2.1.2" evidence="8"/>
<dbReference type="Proteomes" id="UP000809273">
    <property type="component" value="Unassembled WGS sequence"/>
</dbReference>
<evidence type="ECO:0000313" key="9">
    <source>
        <dbReference type="Proteomes" id="UP000809273"/>
    </source>
</evidence>
<evidence type="ECO:0000256" key="3">
    <source>
        <dbReference type="ARBA" id="ARBA00022723"/>
    </source>
</evidence>
<keyword evidence="4" id="KW-0408">Iron</keyword>
<dbReference type="GO" id="GO:0004333">
    <property type="term" value="F:fumarate hydratase activity"/>
    <property type="evidence" value="ECO:0007669"/>
    <property type="project" value="UniProtKB-EC"/>
</dbReference>
<keyword evidence="6 8" id="KW-0456">Lyase</keyword>
<feature type="domain" description="Fe-S hydro-lyase tartrate dehydratase alpha-type catalytic" evidence="7">
    <location>
        <begin position="12"/>
        <end position="277"/>
    </location>
</feature>
<keyword evidence="3" id="KW-0479">Metal-binding</keyword>
<name>A0A9D8KG87_9DELT</name>